<comment type="caution">
    <text evidence="2">The sequence shown here is derived from an EMBL/GenBank/DDBJ whole genome shotgun (WGS) entry which is preliminary data.</text>
</comment>
<dbReference type="EMBL" id="SOJK01000101">
    <property type="protein sequence ID" value="TET47161.1"/>
    <property type="molecule type" value="Genomic_DNA"/>
</dbReference>
<evidence type="ECO:0000313" key="3">
    <source>
        <dbReference type="Proteomes" id="UP000320679"/>
    </source>
</evidence>
<organism evidence="2 3">
    <name type="scientific">Aerophobetes bacterium</name>
    <dbReference type="NCBI Taxonomy" id="2030807"/>
    <lineage>
        <taxon>Bacteria</taxon>
        <taxon>Candidatus Aerophobota</taxon>
    </lineage>
</organism>
<dbReference type="Proteomes" id="UP000320679">
    <property type="component" value="Unassembled WGS sequence"/>
</dbReference>
<protein>
    <submittedName>
        <fullName evidence="2">Divalent-cation tolerance protein CutA</fullName>
    </submittedName>
</protein>
<name>A0A523UXV6_UNCAE</name>
<dbReference type="GO" id="GO:0010038">
    <property type="term" value="P:response to metal ion"/>
    <property type="evidence" value="ECO:0007669"/>
    <property type="project" value="InterPro"/>
</dbReference>
<dbReference type="Gene3D" id="3.30.70.120">
    <property type="match status" value="1"/>
</dbReference>
<gene>
    <name evidence="2" type="ORF">E3J59_02290</name>
</gene>
<proteinExistence type="inferred from homology"/>
<reference evidence="2 3" key="1">
    <citation type="submission" date="2019-03" db="EMBL/GenBank/DDBJ databases">
        <title>Metabolic potential of uncultured bacteria and archaea associated with petroleum seepage in deep-sea sediments.</title>
        <authorList>
            <person name="Dong X."/>
            <person name="Hubert C."/>
        </authorList>
    </citation>
    <scope>NUCLEOTIDE SEQUENCE [LARGE SCALE GENOMIC DNA]</scope>
    <source>
        <strain evidence="2">E29_bin78</strain>
    </source>
</reference>
<accession>A0A523UXV6</accession>
<evidence type="ECO:0000313" key="2">
    <source>
        <dbReference type="EMBL" id="TET47161.1"/>
    </source>
</evidence>
<evidence type="ECO:0000256" key="1">
    <source>
        <dbReference type="ARBA" id="ARBA00010169"/>
    </source>
</evidence>
<sequence length="105" mass="12671">MEYISVSTSLPDKNSAKKMAKTLVEERLTACANIFRMDSLYWWREKIEEEEEYELVFKTRRVLYPELEKRIRELHPYEVPSILSYSLEEGLKDYLGWIDKETRKS</sequence>
<dbReference type="PANTHER" id="PTHR23419">
    <property type="entry name" value="DIVALENT CATION TOLERANCE CUTA-RELATED"/>
    <property type="match status" value="1"/>
</dbReference>
<dbReference type="Pfam" id="PF03091">
    <property type="entry name" value="CutA1"/>
    <property type="match status" value="1"/>
</dbReference>
<dbReference type="PANTHER" id="PTHR23419:SF8">
    <property type="entry name" value="FI09726P"/>
    <property type="match status" value="1"/>
</dbReference>
<dbReference type="AlphaFoldDB" id="A0A523UXV6"/>
<dbReference type="InterPro" id="IPR015867">
    <property type="entry name" value="N-reg_PII/ATP_PRibTrfase_C"/>
</dbReference>
<dbReference type="InterPro" id="IPR011322">
    <property type="entry name" value="N-reg_PII-like_a/b"/>
</dbReference>
<comment type="similarity">
    <text evidence="1">Belongs to the CutA family.</text>
</comment>
<dbReference type="GO" id="GO:0005507">
    <property type="term" value="F:copper ion binding"/>
    <property type="evidence" value="ECO:0007669"/>
    <property type="project" value="TreeGrafter"/>
</dbReference>
<dbReference type="SUPFAM" id="SSF54913">
    <property type="entry name" value="GlnB-like"/>
    <property type="match status" value="1"/>
</dbReference>
<dbReference type="InterPro" id="IPR004323">
    <property type="entry name" value="Ion_tolerance_CutA"/>
</dbReference>